<organism evidence="1 2">
    <name type="scientific">Sinocyclocheilus grahami</name>
    <name type="common">Dianchi golden-line fish</name>
    <name type="synonym">Barbus grahami</name>
    <dbReference type="NCBI Taxonomy" id="75366"/>
    <lineage>
        <taxon>Eukaryota</taxon>
        <taxon>Metazoa</taxon>
        <taxon>Chordata</taxon>
        <taxon>Craniata</taxon>
        <taxon>Vertebrata</taxon>
        <taxon>Euteleostomi</taxon>
        <taxon>Actinopterygii</taxon>
        <taxon>Neopterygii</taxon>
        <taxon>Teleostei</taxon>
        <taxon>Ostariophysi</taxon>
        <taxon>Cypriniformes</taxon>
        <taxon>Cyprinidae</taxon>
        <taxon>Cyprininae</taxon>
        <taxon>Sinocyclocheilus</taxon>
    </lineage>
</organism>
<dbReference type="Ensembl" id="ENSSGRT00000094439.1">
    <property type="protein sequence ID" value="ENSSGRP00000088711.1"/>
    <property type="gene ID" value="ENSSGRG00000044531.1"/>
</dbReference>
<sequence>MSKSLKKIVEESREKNIPEVDMCDRGISNLLDIPGLCERLVTSSR</sequence>
<name>A0A672RIK9_SINGR</name>
<reference evidence="1" key="1">
    <citation type="submission" date="2025-08" db="UniProtKB">
        <authorList>
            <consortium name="Ensembl"/>
        </authorList>
    </citation>
    <scope>IDENTIFICATION</scope>
</reference>
<dbReference type="AlphaFoldDB" id="A0A672RIK9"/>
<evidence type="ECO:0000313" key="2">
    <source>
        <dbReference type="Proteomes" id="UP000472262"/>
    </source>
</evidence>
<dbReference type="InParanoid" id="A0A672RIK9"/>
<keyword evidence="2" id="KW-1185">Reference proteome</keyword>
<protein>
    <submittedName>
        <fullName evidence="1">Uncharacterized protein</fullName>
    </submittedName>
</protein>
<evidence type="ECO:0000313" key="1">
    <source>
        <dbReference type="Ensembl" id="ENSSGRP00000088711.1"/>
    </source>
</evidence>
<accession>A0A672RIK9</accession>
<dbReference type="Proteomes" id="UP000472262">
    <property type="component" value="Unassembled WGS sequence"/>
</dbReference>
<reference evidence="1" key="2">
    <citation type="submission" date="2025-09" db="UniProtKB">
        <authorList>
            <consortium name="Ensembl"/>
        </authorList>
    </citation>
    <scope>IDENTIFICATION</scope>
</reference>
<proteinExistence type="predicted"/>